<feature type="transmembrane region" description="Helical" evidence="8">
    <location>
        <begin position="12"/>
        <end position="35"/>
    </location>
</feature>
<dbReference type="AlphaFoldDB" id="A0A368DRD7"/>
<sequence>MANSWSVKNKLFIFLLLPGLAWLLFFFILPLIIIFSMSFGQKIDIISVEYSWSLHNYIRAFDGIYFITLFKSVIISSITTLLCLLVAVPVVLYISFSSTRMKSILLISIMLPLWTNLLIRTYSLIAILRTKGHINSSLEFLWDSSNHLFNFLNLANYNIFSNSFIPLNLIYNNFAIILGLFYIYIPFMIIPIYLVLERFDRNLLEASYDLGANHIHTFFKIIMPIISPAIISGIILVFIPCLGTFIIPDLLGGADSQMIGNIIERQFKSANDWPFGSSLSFLLIYMTIIIFAVRYIYTKLYSKLHIRMDI</sequence>
<evidence type="ECO:0000256" key="3">
    <source>
        <dbReference type="ARBA" id="ARBA00022448"/>
    </source>
</evidence>
<keyword evidence="3 8" id="KW-0813">Transport</keyword>
<comment type="caution">
    <text evidence="10">The sequence shown here is derived from an EMBL/GenBank/DDBJ whole genome shotgun (WGS) entry which is preliminary data.</text>
</comment>
<dbReference type="GO" id="GO:0055085">
    <property type="term" value="P:transmembrane transport"/>
    <property type="evidence" value="ECO:0007669"/>
    <property type="project" value="InterPro"/>
</dbReference>
<feature type="transmembrane region" description="Helical" evidence="8">
    <location>
        <begin position="217"/>
        <end position="247"/>
    </location>
</feature>
<dbReference type="Proteomes" id="UP000253570">
    <property type="component" value="Unassembled WGS sequence"/>
</dbReference>
<keyword evidence="4" id="KW-1003">Cell membrane</keyword>
<comment type="subcellular location">
    <subcellularLocation>
        <location evidence="1 8">Cell membrane</location>
        <topology evidence="1 8">Multi-pass membrane protein</topology>
    </subcellularLocation>
</comment>
<dbReference type="PANTHER" id="PTHR42929:SF1">
    <property type="entry name" value="INNER MEMBRANE ABC TRANSPORTER PERMEASE PROTEIN YDCU-RELATED"/>
    <property type="match status" value="1"/>
</dbReference>
<evidence type="ECO:0000313" key="10">
    <source>
        <dbReference type="EMBL" id="RCL74408.1"/>
    </source>
</evidence>
<proteinExistence type="inferred from homology"/>
<evidence type="ECO:0000256" key="1">
    <source>
        <dbReference type="ARBA" id="ARBA00004651"/>
    </source>
</evidence>
<gene>
    <name evidence="10" type="ORF">DBW71_01395</name>
</gene>
<dbReference type="InterPro" id="IPR000515">
    <property type="entry name" value="MetI-like"/>
</dbReference>
<evidence type="ECO:0000256" key="7">
    <source>
        <dbReference type="ARBA" id="ARBA00023136"/>
    </source>
</evidence>
<feature type="domain" description="ABC transmembrane type-1" evidence="9">
    <location>
        <begin position="69"/>
        <end position="294"/>
    </location>
</feature>
<accession>A0A368DRD7</accession>
<evidence type="ECO:0000256" key="8">
    <source>
        <dbReference type="RuleBase" id="RU363032"/>
    </source>
</evidence>
<evidence type="ECO:0000256" key="6">
    <source>
        <dbReference type="ARBA" id="ARBA00022989"/>
    </source>
</evidence>
<keyword evidence="6 8" id="KW-1133">Transmembrane helix</keyword>
<dbReference type="GO" id="GO:0005886">
    <property type="term" value="C:plasma membrane"/>
    <property type="evidence" value="ECO:0007669"/>
    <property type="project" value="UniProtKB-SubCell"/>
</dbReference>
<evidence type="ECO:0000313" key="11">
    <source>
        <dbReference type="Proteomes" id="UP000253570"/>
    </source>
</evidence>
<organism evidence="10 11">
    <name type="scientific">PS1 clade bacterium</name>
    <dbReference type="NCBI Taxonomy" id="2175152"/>
    <lineage>
        <taxon>Bacteria</taxon>
        <taxon>Pseudomonadati</taxon>
        <taxon>Pseudomonadota</taxon>
        <taxon>Alphaproteobacteria</taxon>
        <taxon>PS1 clade</taxon>
    </lineage>
</organism>
<dbReference type="CDD" id="cd06261">
    <property type="entry name" value="TM_PBP2"/>
    <property type="match status" value="1"/>
</dbReference>
<dbReference type="InterPro" id="IPR035906">
    <property type="entry name" value="MetI-like_sf"/>
</dbReference>
<feature type="transmembrane region" description="Helical" evidence="8">
    <location>
        <begin position="104"/>
        <end position="128"/>
    </location>
</feature>
<dbReference type="Gene3D" id="1.10.3720.10">
    <property type="entry name" value="MetI-like"/>
    <property type="match status" value="1"/>
</dbReference>
<protein>
    <submittedName>
        <fullName evidence="10">ABC transporter permease</fullName>
    </submittedName>
</protein>
<comment type="similarity">
    <text evidence="2">Belongs to the binding-protein-dependent transport system permease family. CysTW subfamily.</text>
</comment>
<name>A0A368DRD7_9PROT</name>
<feature type="transmembrane region" description="Helical" evidence="8">
    <location>
        <begin position="275"/>
        <end position="297"/>
    </location>
</feature>
<evidence type="ECO:0000256" key="4">
    <source>
        <dbReference type="ARBA" id="ARBA00022475"/>
    </source>
</evidence>
<keyword evidence="5 8" id="KW-0812">Transmembrane</keyword>
<dbReference type="Pfam" id="PF00528">
    <property type="entry name" value="BPD_transp_1"/>
    <property type="match status" value="1"/>
</dbReference>
<feature type="transmembrane region" description="Helical" evidence="8">
    <location>
        <begin position="64"/>
        <end position="92"/>
    </location>
</feature>
<evidence type="ECO:0000256" key="5">
    <source>
        <dbReference type="ARBA" id="ARBA00022692"/>
    </source>
</evidence>
<reference evidence="10 11" key="1">
    <citation type="journal article" date="2018" name="Microbiome">
        <title>Fine metagenomic profile of the Mediterranean stratified and mixed water columns revealed by assembly and recruitment.</title>
        <authorList>
            <person name="Haro-Moreno J.M."/>
            <person name="Lopez-Perez M."/>
            <person name="De La Torre J.R."/>
            <person name="Picazo A."/>
            <person name="Camacho A."/>
            <person name="Rodriguez-Valera F."/>
        </authorList>
    </citation>
    <scope>NUCLEOTIDE SEQUENCE [LARGE SCALE GENOMIC DNA]</scope>
    <source>
        <strain evidence="10">MED-G57</strain>
    </source>
</reference>
<evidence type="ECO:0000256" key="2">
    <source>
        <dbReference type="ARBA" id="ARBA00007069"/>
    </source>
</evidence>
<dbReference type="PANTHER" id="PTHR42929">
    <property type="entry name" value="INNER MEMBRANE ABC TRANSPORTER PERMEASE PROTEIN YDCU-RELATED-RELATED"/>
    <property type="match status" value="1"/>
</dbReference>
<keyword evidence="7 8" id="KW-0472">Membrane</keyword>
<dbReference type="PROSITE" id="PS50928">
    <property type="entry name" value="ABC_TM1"/>
    <property type="match status" value="1"/>
</dbReference>
<dbReference type="SUPFAM" id="SSF161098">
    <property type="entry name" value="MetI-like"/>
    <property type="match status" value="1"/>
</dbReference>
<feature type="transmembrane region" description="Helical" evidence="8">
    <location>
        <begin position="174"/>
        <end position="196"/>
    </location>
</feature>
<dbReference type="EMBL" id="QOQD01000002">
    <property type="protein sequence ID" value="RCL74408.1"/>
    <property type="molecule type" value="Genomic_DNA"/>
</dbReference>
<evidence type="ECO:0000259" key="9">
    <source>
        <dbReference type="PROSITE" id="PS50928"/>
    </source>
</evidence>